<feature type="region of interest" description="Disordered" evidence="12">
    <location>
        <begin position="289"/>
        <end position="324"/>
    </location>
</feature>
<feature type="repeat" description="Solcar" evidence="10">
    <location>
        <begin position="333"/>
        <end position="417"/>
    </location>
</feature>
<evidence type="ECO:0000256" key="9">
    <source>
        <dbReference type="ARBA" id="ARBA00023136"/>
    </source>
</evidence>
<keyword evidence="3 11" id="KW-0813">Transport</keyword>
<keyword evidence="14" id="KW-1185">Reference proteome</keyword>
<organism evidence="13 14">
    <name type="scientific">Paragonimus skrjabini miyazakii</name>
    <dbReference type="NCBI Taxonomy" id="59628"/>
    <lineage>
        <taxon>Eukaryota</taxon>
        <taxon>Metazoa</taxon>
        <taxon>Spiralia</taxon>
        <taxon>Lophotrochozoa</taxon>
        <taxon>Platyhelminthes</taxon>
        <taxon>Trematoda</taxon>
        <taxon>Digenea</taxon>
        <taxon>Plagiorchiida</taxon>
        <taxon>Troglotremata</taxon>
        <taxon>Troglotrematidae</taxon>
        <taxon>Paragonimus</taxon>
    </lineage>
</organism>
<dbReference type="SUPFAM" id="SSF103506">
    <property type="entry name" value="Mitochondrial carrier"/>
    <property type="match status" value="1"/>
</dbReference>
<keyword evidence="5" id="KW-0677">Repeat</keyword>
<feature type="repeat" description="Solcar" evidence="10">
    <location>
        <begin position="3"/>
        <end position="181"/>
    </location>
</feature>
<accession>A0A8S9YUA4</accession>
<name>A0A8S9YUA4_9TREM</name>
<evidence type="ECO:0000256" key="8">
    <source>
        <dbReference type="ARBA" id="ARBA00023128"/>
    </source>
</evidence>
<keyword evidence="7" id="KW-1133">Transmembrane helix</keyword>
<dbReference type="PROSITE" id="PS50920">
    <property type="entry name" value="SOLCAR"/>
    <property type="match status" value="3"/>
</dbReference>
<evidence type="ECO:0000256" key="3">
    <source>
        <dbReference type="ARBA" id="ARBA00022448"/>
    </source>
</evidence>
<dbReference type="EMBL" id="JTDE01002966">
    <property type="protein sequence ID" value="KAF7256623.1"/>
    <property type="molecule type" value="Genomic_DNA"/>
</dbReference>
<dbReference type="Gene3D" id="1.50.40.10">
    <property type="entry name" value="Mitochondrial carrier domain"/>
    <property type="match status" value="2"/>
</dbReference>
<dbReference type="PRINTS" id="PR00926">
    <property type="entry name" value="MITOCARRIER"/>
</dbReference>
<feature type="region of interest" description="Disordered" evidence="12">
    <location>
        <begin position="39"/>
        <end position="61"/>
    </location>
</feature>
<evidence type="ECO:0000256" key="7">
    <source>
        <dbReference type="ARBA" id="ARBA00022989"/>
    </source>
</evidence>
<dbReference type="AlphaFoldDB" id="A0A8S9YUA4"/>
<evidence type="ECO:0000313" key="13">
    <source>
        <dbReference type="EMBL" id="KAF7256623.1"/>
    </source>
</evidence>
<evidence type="ECO:0000256" key="6">
    <source>
        <dbReference type="ARBA" id="ARBA00022792"/>
    </source>
</evidence>
<dbReference type="InterPro" id="IPR002067">
    <property type="entry name" value="MCP"/>
</dbReference>
<evidence type="ECO:0000256" key="10">
    <source>
        <dbReference type="PROSITE-ProRule" id="PRU00282"/>
    </source>
</evidence>
<reference evidence="13" key="1">
    <citation type="submission" date="2019-07" db="EMBL/GenBank/DDBJ databases">
        <title>Annotation for the trematode Paragonimus miyazaki's.</title>
        <authorList>
            <person name="Choi Y.-J."/>
        </authorList>
    </citation>
    <scope>NUCLEOTIDE SEQUENCE</scope>
    <source>
        <strain evidence="13">Japan</strain>
    </source>
</reference>
<sequence>MLDETAVHILGGGIGGTVGAVVTCPLEVVKVRLQSSQGSALRSHSVPVQPNPVSAANDVGSNRRDAPFVRHVVSCTSSLSKTNLPQPHCPLTGSELGNSQRSLLSPSTYQVSMTTFVDTKQNPTPSGRHSGLRRSVLLRCLMDIGRSEGYRSLFKGLLPTLVGVLPSRGVYFCAYHKGQVFFEGHFPAGSSGVYLCAAGFGSIVASSLTNPIWFVKTRLQLDSRPGLPPITVGQVIRSTWQQDGFRGFYRGVSASYVGSLETALNFMIYENVKANLLWWDRRRQQQQFSVATASSRHPEPTATSSHIPSSPPPSTTVADLRGSKGGSKLNASSDMVLCMLASAFSKAVAITATYPHEVVRTRLREAHGHYRGLVGTVRKVTREEGLAGLYRGMGTHYIRQVPNSCIMIGTYEMVVFLIQSWGLSKTT</sequence>
<proteinExistence type="inferred from homology"/>
<dbReference type="Proteomes" id="UP000822476">
    <property type="component" value="Unassembled WGS sequence"/>
</dbReference>
<feature type="compositionally biased region" description="Polar residues" evidence="12">
    <location>
        <begin position="39"/>
        <end position="54"/>
    </location>
</feature>
<evidence type="ECO:0000256" key="11">
    <source>
        <dbReference type="RuleBase" id="RU000488"/>
    </source>
</evidence>
<evidence type="ECO:0000256" key="2">
    <source>
        <dbReference type="ARBA" id="ARBA00006375"/>
    </source>
</evidence>
<feature type="repeat" description="Solcar" evidence="10">
    <location>
        <begin position="193"/>
        <end position="275"/>
    </location>
</feature>
<dbReference type="GO" id="GO:0015218">
    <property type="term" value="F:pyrimidine nucleotide transmembrane transporter activity"/>
    <property type="evidence" value="ECO:0007669"/>
    <property type="project" value="InterPro"/>
</dbReference>
<comment type="similarity">
    <text evidence="2 11">Belongs to the mitochondrial carrier (TC 2.A.29) family.</text>
</comment>
<dbReference type="PANTHER" id="PTHR45829:SF4">
    <property type="entry name" value="MITOCHONDRIAL CARRIER PROTEIN RIM2"/>
    <property type="match status" value="1"/>
</dbReference>
<keyword evidence="9 10" id="KW-0472">Membrane</keyword>
<evidence type="ECO:0000313" key="14">
    <source>
        <dbReference type="Proteomes" id="UP000822476"/>
    </source>
</evidence>
<evidence type="ECO:0000256" key="5">
    <source>
        <dbReference type="ARBA" id="ARBA00022737"/>
    </source>
</evidence>
<dbReference type="GO" id="GO:0005743">
    <property type="term" value="C:mitochondrial inner membrane"/>
    <property type="evidence" value="ECO:0007669"/>
    <property type="project" value="UniProtKB-SubCell"/>
</dbReference>
<evidence type="ECO:0000256" key="1">
    <source>
        <dbReference type="ARBA" id="ARBA00004448"/>
    </source>
</evidence>
<dbReference type="InterPro" id="IPR023395">
    <property type="entry name" value="MCP_dom_sf"/>
</dbReference>
<evidence type="ECO:0000256" key="4">
    <source>
        <dbReference type="ARBA" id="ARBA00022692"/>
    </source>
</evidence>
<dbReference type="GO" id="GO:1990519">
    <property type="term" value="P:pyrimidine nucleotide import into mitochondrion"/>
    <property type="evidence" value="ECO:0007669"/>
    <property type="project" value="TreeGrafter"/>
</dbReference>
<dbReference type="Pfam" id="PF00153">
    <property type="entry name" value="Mito_carr"/>
    <property type="match status" value="4"/>
</dbReference>
<comment type="caution">
    <text evidence="13">The sequence shown here is derived from an EMBL/GenBank/DDBJ whole genome shotgun (WGS) entry which is preliminary data.</text>
</comment>
<dbReference type="InterPro" id="IPR018108">
    <property type="entry name" value="MCP_transmembrane"/>
</dbReference>
<protein>
    <submittedName>
        <fullName evidence="13">Uncharacterized protein</fullName>
    </submittedName>
</protein>
<comment type="subcellular location">
    <subcellularLocation>
        <location evidence="1">Mitochondrion inner membrane</location>
        <topology evidence="1">Multi-pass membrane protein</topology>
    </subcellularLocation>
</comment>
<dbReference type="PANTHER" id="PTHR45829">
    <property type="entry name" value="MITOCHONDRIAL CARRIER PROTEIN RIM2"/>
    <property type="match status" value="1"/>
</dbReference>
<keyword evidence="8" id="KW-0496">Mitochondrion</keyword>
<keyword evidence="4 10" id="KW-0812">Transmembrane</keyword>
<gene>
    <name evidence="13" type="ORF">EG68_07474</name>
</gene>
<dbReference type="OrthoDB" id="269120at2759"/>
<dbReference type="InterPro" id="IPR049562">
    <property type="entry name" value="SLC25A33/36-like"/>
</dbReference>
<evidence type="ECO:0000256" key="12">
    <source>
        <dbReference type="SAM" id="MobiDB-lite"/>
    </source>
</evidence>
<keyword evidence="6" id="KW-0999">Mitochondrion inner membrane</keyword>